<evidence type="ECO:0000313" key="3">
    <source>
        <dbReference type="Proteomes" id="UP001324380"/>
    </source>
</evidence>
<dbReference type="EMBL" id="CP139558">
    <property type="protein sequence ID" value="WPU96432.1"/>
    <property type="molecule type" value="Genomic_DNA"/>
</dbReference>
<dbReference type="RefSeq" id="WP_321565526.1">
    <property type="nucleotide sequence ID" value="NZ_CP139558.1"/>
</dbReference>
<keyword evidence="1" id="KW-0732">Signal</keyword>
<gene>
    <name evidence="2" type="ORF">SNE25_12970</name>
</gene>
<feature type="signal peptide" evidence="1">
    <location>
        <begin position="1"/>
        <end position="22"/>
    </location>
</feature>
<protein>
    <submittedName>
        <fullName evidence="2">Uncharacterized protein</fullName>
    </submittedName>
</protein>
<feature type="chain" id="PRO_5045112613" evidence="1">
    <location>
        <begin position="23"/>
        <end position="109"/>
    </location>
</feature>
<evidence type="ECO:0000313" key="2">
    <source>
        <dbReference type="EMBL" id="WPU96432.1"/>
    </source>
</evidence>
<name>A0ABZ0TU83_9SPHI</name>
<organism evidence="2 3">
    <name type="scientific">Mucilaginibacter sabulilitoris</name>
    <dbReference type="NCBI Taxonomy" id="1173583"/>
    <lineage>
        <taxon>Bacteria</taxon>
        <taxon>Pseudomonadati</taxon>
        <taxon>Bacteroidota</taxon>
        <taxon>Sphingobacteriia</taxon>
        <taxon>Sphingobacteriales</taxon>
        <taxon>Sphingobacteriaceae</taxon>
        <taxon>Mucilaginibacter</taxon>
    </lineage>
</organism>
<proteinExistence type="predicted"/>
<dbReference type="Proteomes" id="UP001324380">
    <property type="component" value="Chromosome"/>
</dbReference>
<keyword evidence="3" id="KW-1185">Reference proteome</keyword>
<evidence type="ECO:0000256" key="1">
    <source>
        <dbReference type="SAM" id="SignalP"/>
    </source>
</evidence>
<sequence length="109" mass="11728">MKSIAVFLILNVLLLSSFTGMANIYHGKAACCIAKMYKDCCKHQKQNPDDNCAKGACNAMVPCGTCGFTIISSVSLSPAITDLNDQPAHPFAIGELSDYQDNDWNPPKA</sequence>
<reference evidence="2 3" key="1">
    <citation type="submission" date="2023-11" db="EMBL/GenBank/DDBJ databases">
        <title>Analysis of the Genomes of Mucilaginibacter gossypii cycad 4 and M. sabulilitoris SNA2: microbes with the potential for plant growth promotion.</title>
        <authorList>
            <person name="Hirsch A.M."/>
            <person name="Humm E."/>
            <person name="Rubbi M."/>
            <person name="Del Vecchio G."/>
            <person name="Ha S.M."/>
            <person name="Pellegrini M."/>
            <person name="Gunsalus R.P."/>
        </authorList>
    </citation>
    <scope>NUCLEOTIDE SEQUENCE [LARGE SCALE GENOMIC DNA]</scope>
    <source>
        <strain evidence="2 3">SNA2</strain>
    </source>
</reference>
<accession>A0ABZ0TU83</accession>